<sequence>MIASHDLSGFTPEQLASAPRIWAGRPGFQTRVFDPDWIAQRRAEIDWQKAKAAAEAAAAAKAGEAIPEFIGEFDFDAALAKYHSRSGPARRQQVLRQLLAIYPRFTRADIVGHRRSVDLVSARHHIMYEMRRRCDCSLPAIGQIMDRDHTTLIHAIRRWPEKAKRLGIPCIPLEGE</sequence>
<gene>
    <name evidence="2" type="ORF">FPY71_07155</name>
</gene>
<dbReference type="Gene3D" id="1.10.1750.10">
    <property type="match status" value="1"/>
</dbReference>
<dbReference type="SUPFAM" id="SSF48295">
    <property type="entry name" value="TrpR-like"/>
    <property type="match status" value="1"/>
</dbReference>
<dbReference type="GO" id="GO:0006270">
    <property type="term" value="P:DNA replication initiation"/>
    <property type="evidence" value="ECO:0007669"/>
    <property type="project" value="InterPro"/>
</dbReference>
<accession>A0A5B0DWQ5</accession>
<dbReference type="InterPro" id="IPR013159">
    <property type="entry name" value="DnaA_C"/>
</dbReference>
<dbReference type="CDD" id="cd06571">
    <property type="entry name" value="Bac_DnaA_C"/>
    <property type="match status" value="1"/>
</dbReference>
<evidence type="ECO:0000259" key="1">
    <source>
        <dbReference type="SMART" id="SM00760"/>
    </source>
</evidence>
<keyword evidence="3" id="KW-1185">Reference proteome</keyword>
<dbReference type="GO" id="GO:0043565">
    <property type="term" value="F:sequence-specific DNA binding"/>
    <property type="evidence" value="ECO:0007669"/>
    <property type="project" value="InterPro"/>
</dbReference>
<dbReference type="OrthoDB" id="5293895at2"/>
<dbReference type="SMART" id="SM00760">
    <property type="entry name" value="Bac_DnaA_C"/>
    <property type="match status" value="1"/>
</dbReference>
<dbReference type="RefSeq" id="WP_149299140.1">
    <property type="nucleotide sequence ID" value="NZ_VTWH01000002.1"/>
</dbReference>
<organism evidence="2 3">
    <name type="scientific">Aureimonas fodinaquatilis</name>
    <dbReference type="NCBI Taxonomy" id="2565783"/>
    <lineage>
        <taxon>Bacteria</taxon>
        <taxon>Pseudomonadati</taxon>
        <taxon>Pseudomonadota</taxon>
        <taxon>Alphaproteobacteria</taxon>
        <taxon>Hyphomicrobiales</taxon>
        <taxon>Aurantimonadaceae</taxon>
        <taxon>Aureimonas</taxon>
    </lineage>
</organism>
<dbReference type="GO" id="GO:0005524">
    <property type="term" value="F:ATP binding"/>
    <property type="evidence" value="ECO:0007669"/>
    <property type="project" value="InterPro"/>
</dbReference>
<feature type="domain" description="Chromosomal replication initiator DnaA C-terminal" evidence="1">
    <location>
        <begin position="90"/>
        <end position="159"/>
    </location>
</feature>
<dbReference type="GO" id="GO:0006275">
    <property type="term" value="P:regulation of DNA replication"/>
    <property type="evidence" value="ECO:0007669"/>
    <property type="project" value="InterPro"/>
</dbReference>
<dbReference type="InterPro" id="IPR010921">
    <property type="entry name" value="Trp_repressor/repl_initiator"/>
</dbReference>
<dbReference type="EMBL" id="VTWH01000002">
    <property type="protein sequence ID" value="KAA0970295.1"/>
    <property type="molecule type" value="Genomic_DNA"/>
</dbReference>
<dbReference type="Pfam" id="PF08299">
    <property type="entry name" value="Bac_DnaA_C"/>
    <property type="match status" value="1"/>
</dbReference>
<dbReference type="AlphaFoldDB" id="A0A5B0DWQ5"/>
<dbReference type="Proteomes" id="UP000324738">
    <property type="component" value="Unassembled WGS sequence"/>
</dbReference>
<evidence type="ECO:0000313" key="3">
    <source>
        <dbReference type="Proteomes" id="UP000324738"/>
    </source>
</evidence>
<proteinExistence type="predicted"/>
<reference evidence="2 3" key="1">
    <citation type="submission" date="2019-08" db="EMBL/GenBank/DDBJ databases">
        <title>Aureimonas fodiniaquatilis sp. nov., isolated from a coal mine wastewater.</title>
        <authorList>
            <person name="Kim W."/>
        </authorList>
    </citation>
    <scope>NUCLEOTIDE SEQUENCE [LARGE SCALE GENOMIC DNA]</scope>
    <source>
        <strain evidence="2 3">CAU 1482</strain>
    </source>
</reference>
<evidence type="ECO:0000313" key="2">
    <source>
        <dbReference type="EMBL" id="KAA0970295.1"/>
    </source>
</evidence>
<name>A0A5B0DWQ5_9HYPH</name>
<protein>
    <recommendedName>
        <fullName evidence="1">Chromosomal replication initiator DnaA C-terminal domain-containing protein</fullName>
    </recommendedName>
</protein>
<comment type="caution">
    <text evidence="2">The sequence shown here is derived from an EMBL/GenBank/DDBJ whole genome shotgun (WGS) entry which is preliminary data.</text>
</comment>